<reference evidence="9 10" key="1">
    <citation type="submission" date="2019-03" db="EMBL/GenBank/DDBJ databases">
        <title>Genomic Encyclopedia of Type Strains, Phase IV (KMG-IV): sequencing the most valuable type-strain genomes for metagenomic binning, comparative biology and taxonomic classification.</title>
        <authorList>
            <person name="Goeker M."/>
        </authorList>
    </citation>
    <scope>NUCLEOTIDE SEQUENCE [LARGE SCALE GENOMIC DNA]</scope>
    <source>
        <strain evidence="9 10">DSM 12121</strain>
    </source>
</reference>
<keyword evidence="10" id="KW-1185">Reference proteome</keyword>
<dbReference type="PROSITE" id="PS50928">
    <property type="entry name" value="ABC_TM1"/>
    <property type="match status" value="1"/>
</dbReference>
<dbReference type="AlphaFoldDB" id="A0A4R6DT09"/>
<evidence type="ECO:0000256" key="1">
    <source>
        <dbReference type="ARBA" id="ARBA00004651"/>
    </source>
</evidence>
<organism evidence="9 10">
    <name type="scientific">Azoarcus indigens</name>
    <dbReference type="NCBI Taxonomy" id="29545"/>
    <lineage>
        <taxon>Bacteria</taxon>
        <taxon>Pseudomonadati</taxon>
        <taxon>Pseudomonadota</taxon>
        <taxon>Betaproteobacteria</taxon>
        <taxon>Rhodocyclales</taxon>
        <taxon>Zoogloeaceae</taxon>
        <taxon>Azoarcus</taxon>
    </lineage>
</organism>
<dbReference type="Pfam" id="PF00528">
    <property type="entry name" value="BPD_transp_1"/>
    <property type="match status" value="1"/>
</dbReference>
<dbReference type="Proteomes" id="UP000295129">
    <property type="component" value="Unassembled WGS sequence"/>
</dbReference>
<evidence type="ECO:0000256" key="4">
    <source>
        <dbReference type="ARBA" id="ARBA00022692"/>
    </source>
</evidence>
<dbReference type="InterPro" id="IPR000515">
    <property type="entry name" value="MetI-like"/>
</dbReference>
<dbReference type="RefSeq" id="WP_133594006.1">
    <property type="nucleotide sequence ID" value="NZ_SNVV01000018.1"/>
</dbReference>
<evidence type="ECO:0000313" key="9">
    <source>
        <dbReference type="EMBL" id="TDN47709.1"/>
    </source>
</evidence>
<accession>A0A4R6DT09</accession>
<evidence type="ECO:0000256" key="3">
    <source>
        <dbReference type="ARBA" id="ARBA00022475"/>
    </source>
</evidence>
<gene>
    <name evidence="9" type="ORF">C7389_11818</name>
</gene>
<dbReference type="SUPFAM" id="SSF161098">
    <property type="entry name" value="MetI-like"/>
    <property type="match status" value="1"/>
</dbReference>
<evidence type="ECO:0000313" key="10">
    <source>
        <dbReference type="Proteomes" id="UP000295129"/>
    </source>
</evidence>
<feature type="transmembrane region" description="Helical" evidence="7">
    <location>
        <begin position="187"/>
        <end position="219"/>
    </location>
</feature>
<comment type="subcellular location">
    <subcellularLocation>
        <location evidence="1 7">Cell membrane</location>
        <topology evidence="1 7">Multi-pass membrane protein</topology>
    </subcellularLocation>
</comment>
<feature type="transmembrane region" description="Helical" evidence="7">
    <location>
        <begin position="239"/>
        <end position="260"/>
    </location>
</feature>
<keyword evidence="5 7" id="KW-1133">Transmembrane helix</keyword>
<dbReference type="GO" id="GO:0055085">
    <property type="term" value="P:transmembrane transport"/>
    <property type="evidence" value="ECO:0007669"/>
    <property type="project" value="InterPro"/>
</dbReference>
<comment type="similarity">
    <text evidence="7">Belongs to the binding-protein-dependent transport system permease family.</text>
</comment>
<dbReference type="EMBL" id="SNVV01000018">
    <property type="protein sequence ID" value="TDN47709.1"/>
    <property type="molecule type" value="Genomic_DNA"/>
</dbReference>
<feature type="domain" description="ABC transmembrane type-1" evidence="8">
    <location>
        <begin position="77"/>
        <end position="257"/>
    </location>
</feature>
<feature type="transmembrane region" description="Helical" evidence="7">
    <location>
        <begin position="144"/>
        <end position="166"/>
    </location>
</feature>
<feature type="transmembrane region" description="Helical" evidence="7">
    <location>
        <begin position="81"/>
        <end position="103"/>
    </location>
</feature>
<keyword evidence="6 7" id="KW-0472">Membrane</keyword>
<evidence type="ECO:0000256" key="5">
    <source>
        <dbReference type="ARBA" id="ARBA00022989"/>
    </source>
</evidence>
<dbReference type="PANTHER" id="PTHR30151:SF0">
    <property type="entry name" value="ABC TRANSPORTER PERMEASE PROTEIN MJ0413-RELATED"/>
    <property type="match status" value="1"/>
</dbReference>
<dbReference type="Gene3D" id="1.10.3720.10">
    <property type="entry name" value="MetI-like"/>
    <property type="match status" value="1"/>
</dbReference>
<keyword evidence="2 7" id="KW-0813">Transport</keyword>
<dbReference type="InterPro" id="IPR035906">
    <property type="entry name" value="MetI-like_sf"/>
</dbReference>
<name>A0A4R6DT09_9RHOO</name>
<feature type="transmembrane region" description="Helical" evidence="7">
    <location>
        <begin position="31"/>
        <end position="49"/>
    </location>
</feature>
<keyword evidence="3" id="KW-1003">Cell membrane</keyword>
<dbReference type="PANTHER" id="PTHR30151">
    <property type="entry name" value="ALKANE SULFONATE ABC TRANSPORTER-RELATED, MEMBRANE SUBUNIT"/>
    <property type="match status" value="1"/>
</dbReference>
<evidence type="ECO:0000259" key="8">
    <source>
        <dbReference type="PROSITE" id="PS50928"/>
    </source>
</evidence>
<dbReference type="GO" id="GO:0005886">
    <property type="term" value="C:plasma membrane"/>
    <property type="evidence" value="ECO:0007669"/>
    <property type="project" value="UniProtKB-SubCell"/>
</dbReference>
<keyword evidence="4 7" id="KW-0812">Transmembrane</keyword>
<evidence type="ECO:0000256" key="2">
    <source>
        <dbReference type="ARBA" id="ARBA00022448"/>
    </source>
</evidence>
<dbReference type="CDD" id="cd06261">
    <property type="entry name" value="TM_PBP2"/>
    <property type="match status" value="1"/>
</dbReference>
<dbReference type="OrthoDB" id="9804353at2"/>
<sequence>MSSEQNTLAAPAQSDAAAQARKRAPFAWEPLLLAAVLLVAWQLIGASLAGQGNPLLPTPAIVFDALWQSLPELGRGTVSSFLILIPGFGLALVLGVALGLLCGTTPRLARAFFPFAKVAAPIPPTVFIPYAIAVLPTFHLSATFVVFLGAFWPIFQNAAAGALAVEGRHRDNARVLGFSRLETLRKVVFPAALPHIFSGMAVGLGFSFILLTVAELFGANAGLGRFVQYYADFADYPRMVAGILYTGAVTWAVMSLLDALRHRALFWLR</sequence>
<comment type="caution">
    <text evidence="9">The sequence shown here is derived from an EMBL/GenBank/DDBJ whole genome shotgun (WGS) entry which is preliminary data.</text>
</comment>
<feature type="transmembrane region" description="Helical" evidence="7">
    <location>
        <begin position="115"/>
        <end position="138"/>
    </location>
</feature>
<evidence type="ECO:0000256" key="7">
    <source>
        <dbReference type="RuleBase" id="RU363032"/>
    </source>
</evidence>
<evidence type="ECO:0000256" key="6">
    <source>
        <dbReference type="ARBA" id="ARBA00023136"/>
    </source>
</evidence>
<protein>
    <submittedName>
        <fullName evidence="9">NitT/TauT family transport system permease protein</fullName>
    </submittedName>
</protein>
<proteinExistence type="inferred from homology"/>